<comment type="caution">
    <text evidence="2">The sequence shown here is derived from an EMBL/GenBank/DDBJ whole genome shotgun (WGS) entry which is preliminary data.</text>
</comment>
<dbReference type="NCBIfam" id="NF003501">
    <property type="entry name" value="PRK05170.1-5"/>
    <property type="match status" value="1"/>
</dbReference>
<name>A0A1A6C5N9_9GAMM</name>
<dbReference type="RefSeq" id="WP_065089292.1">
    <property type="nucleotide sequence ID" value="NZ_JQSG02000002.1"/>
</dbReference>
<reference evidence="2 3" key="1">
    <citation type="journal article" date="2014" name="Genome Announc.">
        <title>Draft Genome Sequence of the Iron-Oxidizing, Acidophilic, and Halotolerant 'Thiobacillus prosperus' Type Strain DSM 5130.</title>
        <authorList>
            <person name="Ossandon F.J."/>
            <person name="Cardenas J.P."/>
            <person name="Corbett M."/>
            <person name="Quatrini R."/>
            <person name="Holmes D.S."/>
            <person name="Watkin E."/>
        </authorList>
    </citation>
    <scope>NUCLEOTIDE SEQUENCE [LARGE SCALE GENOMIC DNA]</scope>
    <source>
        <strain evidence="2 3">DSM 5130</strain>
    </source>
</reference>
<proteinExistence type="inferred from homology"/>
<dbReference type="STRING" id="160660.BJI67_10820"/>
<dbReference type="InterPro" id="IPR005358">
    <property type="entry name" value="Puta_zinc/iron-chelating_dom"/>
</dbReference>
<dbReference type="Proteomes" id="UP000029273">
    <property type="component" value="Unassembled WGS sequence"/>
</dbReference>
<dbReference type="PIRSF" id="PIRSF006173">
    <property type="entry name" value="UCP006173"/>
    <property type="match status" value="1"/>
</dbReference>
<protein>
    <recommendedName>
        <fullName evidence="1">UPF0260 protein Thpro_020936</fullName>
    </recommendedName>
</protein>
<accession>A0A1A6C5N9</accession>
<evidence type="ECO:0000313" key="2">
    <source>
        <dbReference type="EMBL" id="OBS09886.1"/>
    </source>
</evidence>
<dbReference type="Pfam" id="PF03692">
    <property type="entry name" value="CxxCxxCC"/>
    <property type="match status" value="1"/>
</dbReference>
<gene>
    <name evidence="2" type="ORF">Thpro_020936</name>
</gene>
<comment type="similarity">
    <text evidence="1">Belongs to the UPF0260 family.</text>
</comment>
<dbReference type="InterPro" id="IPR008228">
    <property type="entry name" value="UCP006173"/>
</dbReference>
<dbReference type="PANTHER" id="PTHR37421">
    <property type="entry name" value="UPF0260 PROTEIN YCGN"/>
    <property type="match status" value="1"/>
</dbReference>
<dbReference type="OrthoDB" id="9786855at2"/>
<evidence type="ECO:0000313" key="3">
    <source>
        <dbReference type="Proteomes" id="UP000029273"/>
    </source>
</evidence>
<dbReference type="AlphaFoldDB" id="A0A1A6C5N9"/>
<evidence type="ECO:0000256" key="1">
    <source>
        <dbReference type="HAMAP-Rule" id="MF_00676"/>
    </source>
</evidence>
<dbReference type="NCBIfam" id="NF003507">
    <property type="entry name" value="PRK05170.2-5"/>
    <property type="match status" value="1"/>
</dbReference>
<organism evidence="2 3">
    <name type="scientific">Acidihalobacter prosperus</name>
    <dbReference type="NCBI Taxonomy" id="160660"/>
    <lineage>
        <taxon>Bacteria</taxon>
        <taxon>Pseudomonadati</taxon>
        <taxon>Pseudomonadota</taxon>
        <taxon>Gammaproteobacteria</taxon>
        <taxon>Chromatiales</taxon>
        <taxon>Ectothiorhodospiraceae</taxon>
        <taxon>Acidihalobacter</taxon>
    </lineage>
</organism>
<sequence>MALRPGFWRDTPLAEMSREEWEAVCDGCGRCCLHKLQDEDTNELYFTDVACHLLDPGDCRCRDYAHRRAIVPDCIQLTFEDLASFDWLPQSCAYRRLAEGRGLPEWHYLVCGDREAVHRAGISVRGRCVSERVVSDLEAHIVEWLR</sequence>
<dbReference type="PANTHER" id="PTHR37421:SF1">
    <property type="entry name" value="UPF0260 PROTEIN YCGN"/>
    <property type="match status" value="1"/>
</dbReference>
<dbReference type="EMBL" id="JQSG02000002">
    <property type="protein sequence ID" value="OBS09886.1"/>
    <property type="molecule type" value="Genomic_DNA"/>
</dbReference>
<dbReference type="HAMAP" id="MF_00676">
    <property type="entry name" value="UPF0260"/>
    <property type="match status" value="1"/>
</dbReference>
<keyword evidence="3" id="KW-1185">Reference proteome</keyword>